<feature type="binding site" evidence="7">
    <location>
        <position position="114"/>
    </location>
    <ligand>
        <name>substrate</name>
    </ligand>
</feature>
<comment type="pathway">
    <text evidence="7">tRNA modification; N(7)-methylguanine-tRNA biosynthesis.</text>
</comment>
<gene>
    <name evidence="7 8" type="primary">trmB</name>
    <name evidence="8" type="ORF">QJ521_00200</name>
</gene>
<keyword evidence="6 7" id="KW-0819">tRNA processing</keyword>
<feature type="binding site" evidence="7">
    <location>
        <position position="36"/>
    </location>
    <ligand>
        <name>S-adenosyl-L-methionine</name>
        <dbReference type="ChEBI" id="CHEBI:59789"/>
    </ligand>
</feature>
<evidence type="ECO:0000256" key="4">
    <source>
        <dbReference type="ARBA" id="ARBA00022679"/>
    </source>
</evidence>
<dbReference type="Proteomes" id="UP001431532">
    <property type="component" value="Unassembled WGS sequence"/>
</dbReference>
<evidence type="ECO:0000256" key="1">
    <source>
        <dbReference type="ARBA" id="ARBA00000142"/>
    </source>
</evidence>
<dbReference type="GO" id="GO:0043527">
    <property type="term" value="C:tRNA methyltransferase complex"/>
    <property type="evidence" value="ECO:0007669"/>
    <property type="project" value="TreeGrafter"/>
</dbReference>
<evidence type="ECO:0000256" key="5">
    <source>
        <dbReference type="ARBA" id="ARBA00022691"/>
    </source>
</evidence>
<accession>A0AAW6U7N4</accession>
<evidence type="ECO:0000313" key="9">
    <source>
        <dbReference type="Proteomes" id="UP001431532"/>
    </source>
</evidence>
<keyword evidence="5 7" id="KW-0949">S-adenosyl-L-methionine</keyword>
<keyword evidence="3 7" id="KW-0489">Methyltransferase</keyword>
<dbReference type="InterPro" id="IPR003358">
    <property type="entry name" value="tRNA_(Gua-N-7)_MeTrfase_Trmb"/>
</dbReference>
<comment type="function">
    <text evidence="2 7">Catalyzes the formation of N(7)-methylguanine at position 46 (m7G46) in tRNA.</text>
</comment>
<dbReference type="AlphaFoldDB" id="A0AAW6U7N4"/>
<dbReference type="EMBL" id="JASCXW010000001">
    <property type="protein sequence ID" value="MDI6451969.1"/>
    <property type="molecule type" value="Genomic_DNA"/>
</dbReference>
<reference evidence="8" key="1">
    <citation type="submission" date="2023-05" db="EMBL/GenBank/DDBJ databases">
        <title>Mariniplasma microaerophilum sp. nov., a novel anaerobic mollicute isolated from terrestrial mud volcano, Taman Peninsula, Russia.</title>
        <authorList>
            <person name="Khomyakova M.A."/>
            <person name="Merkel A.Y."/>
            <person name="Slobodkin A.I."/>
        </authorList>
    </citation>
    <scope>NUCLEOTIDE SEQUENCE</scope>
    <source>
        <strain evidence="8">M4Ah</strain>
    </source>
</reference>
<dbReference type="PROSITE" id="PS51625">
    <property type="entry name" value="SAM_MT_TRMB"/>
    <property type="match status" value="1"/>
</dbReference>
<sequence>MRQKKIKSATIENLASEGVIVEIQKLKLDNRKRFLEIGSGKGQFITAKAKDYPDDLWIAMEVNINVCYRILEKKNEMQLDNLIIVHGDAQYLEQYFEADSIDGLYLNFSDPWPKKRHHKRRLTSPSFLKQYCNILKQNAFIQFRTDHLDLFQDSLEYIEPYLNIKSVDYDLDESPYMTEYEIKKRALGPIYQLIGEVEKHVEENL</sequence>
<comment type="catalytic activity">
    <reaction evidence="1 7">
        <text>guanosine(46) in tRNA + S-adenosyl-L-methionine = N(7)-methylguanosine(46) in tRNA + S-adenosyl-L-homocysteine</text>
        <dbReference type="Rhea" id="RHEA:42708"/>
        <dbReference type="Rhea" id="RHEA-COMP:10188"/>
        <dbReference type="Rhea" id="RHEA-COMP:10189"/>
        <dbReference type="ChEBI" id="CHEBI:57856"/>
        <dbReference type="ChEBI" id="CHEBI:59789"/>
        <dbReference type="ChEBI" id="CHEBI:74269"/>
        <dbReference type="ChEBI" id="CHEBI:74480"/>
        <dbReference type="EC" id="2.1.1.33"/>
    </reaction>
</comment>
<organism evidence="8 9">
    <name type="scientific">Peloplasma aerotolerans</name>
    <dbReference type="NCBI Taxonomy" id="3044389"/>
    <lineage>
        <taxon>Bacteria</taxon>
        <taxon>Bacillati</taxon>
        <taxon>Mycoplasmatota</taxon>
        <taxon>Mollicutes</taxon>
        <taxon>Acholeplasmatales</taxon>
        <taxon>Acholeplasmataceae</taxon>
        <taxon>Peloplasma</taxon>
    </lineage>
</organism>
<evidence type="ECO:0000256" key="3">
    <source>
        <dbReference type="ARBA" id="ARBA00022603"/>
    </source>
</evidence>
<protein>
    <recommendedName>
        <fullName evidence="7">tRNA (guanine-N(7)-)-methyltransferase</fullName>
        <ecNumber evidence="7">2.1.1.33</ecNumber>
    </recommendedName>
    <alternativeName>
        <fullName evidence="7">tRNA (guanine(46)-N(7))-methyltransferase</fullName>
    </alternativeName>
    <alternativeName>
        <fullName evidence="7">tRNA(m7G46)-methyltransferase</fullName>
    </alternativeName>
</protein>
<feature type="binding site" evidence="7">
    <location>
        <position position="88"/>
    </location>
    <ligand>
        <name>S-adenosyl-L-methionine</name>
        <dbReference type="ChEBI" id="CHEBI:59789"/>
    </ligand>
</feature>
<dbReference type="SUPFAM" id="SSF53335">
    <property type="entry name" value="S-adenosyl-L-methionine-dependent methyltransferases"/>
    <property type="match status" value="1"/>
</dbReference>
<keyword evidence="4 7" id="KW-0808">Transferase</keyword>
<dbReference type="EC" id="2.1.1.33" evidence="7"/>
<dbReference type="PANTHER" id="PTHR23417:SF14">
    <property type="entry name" value="PENTACOTRIPEPTIDE-REPEAT REGION OF PRORP DOMAIN-CONTAINING PROTEIN"/>
    <property type="match status" value="1"/>
</dbReference>
<feature type="binding site" evidence="7">
    <location>
        <position position="110"/>
    </location>
    <ligand>
        <name>S-adenosyl-L-methionine</name>
        <dbReference type="ChEBI" id="CHEBI:59789"/>
    </ligand>
</feature>
<comment type="caution">
    <text evidence="8">The sequence shown here is derived from an EMBL/GenBank/DDBJ whole genome shotgun (WGS) entry which is preliminary data.</text>
</comment>
<dbReference type="Pfam" id="PF02390">
    <property type="entry name" value="Methyltransf_4"/>
    <property type="match status" value="1"/>
</dbReference>
<dbReference type="RefSeq" id="WP_282838349.1">
    <property type="nucleotide sequence ID" value="NZ_JASCXW010000001.1"/>
</dbReference>
<dbReference type="Gene3D" id="3.40.50.150">
    <property type="entry name" value="Vaccinia Virus protein VP39"/>
    <property type="match status" value="1"/>
</dbReference>
<dbReference type="NCBIfam" id="TIGR00091">
    <property type="entry name" value="tRNA (guanosine(46)-N7)-methyltransferase TrmB"/>
    <property type="match status" value="1"/>
</dbReference>
<evidence type="ECO:0000256" key="7">
    <source>
        <dbReference type="HAMAP-Rule" id="MF_01057"/>
    </source>
</evidence>
<evidence type="ECO:0000256" key="6">
    <source>
        <dbReference type="ARBA" id="ARBA00022694"/>
    </source>
</evidence>
<evidence type="ECO:0000256" key="2">
    <source>
        <dbReference type="ARBA" id="ARBA00003015"/>
    </source>
</evidence>
<feature type="binding site" evidence="7">
    <location>
        <begin position="178"/>
        <end position="181"/>
    </location>
    <ligand>
        <name>substrate</name>
    </ligand>
</feature>
<dbReference type="CDD" id="cd02440">
    <property type="entry name" value="AdoMet_MTases"/>
    <property type="match status" value="1"/>
</dbReference>
<dbReference type="GO" id="GO:0008176">
    <property type="term" value="F:tRNA (guanine(46)-N7)-methyltransferase activity"/>
    <property type="evidence" value="ECO:0007669"/>
    <property type="project" value="UniProtKB-UniRule"/>
</dbReference>
<evidence type="ECO:0000313" key="8">
    <source>
        <dbReference type="EMBL" id="MDI6451969.1"/>
    </source>
</evidence>
<name>A0AAW6U7N4_9MOLU</name>
<comment type="similarity">
    <text evidence="7">Belongs to the class I-like SAM-binding methyltransferase superfamily. TrmB family.</text>
</comment>
<feature type="binding site" evidence="7">
    <location>
        <position position="61"/>
    </location>
    <ligand>
        <name>S-adenosyl-L-methionine</name>
        <dbReference type="ChEBI" id="CHEBI:59789"/>
    </ligand>
</feature>
<dbReference type="PANTHER" id="PTHR23417">
    <property type="entry name" value="3-DEOXY-D-MANNO-OCTULOSONIC-ACID TRANSFERASE/TRNA GUANINE-N 7 - -METHYLTRANSFERASE"/>
    <property type="match status" value="1"/>
</dbReference>
<dbReference type="InterPro" id="IPR055361">
    <property type="entry name" value="tRNA_methyltr_TrmB_bact"/>
</dbReference>
<keyword evidence="9" id="KW-1185">Reference proteome</keyword>
<feature type="binding site" evidence="7">
    <location>
        <position position="146"/>
    </location>
    <ligand>
        <name>substrate</name>
    </ligand>
</feature>
<dbReference type="HAMAP" id="MF_01057">
    <property type="entry name" value="tRNA_methyltr_TrmB"/>
    <property type="match status" value="1"/>
</dbReference>
<comment type="caution">
    <text evidence="7">Lacks conserved residue(s) required for the propagation of feature annotation.</text>
</comment>
<dbReference type="InterPro" id="IPR029063">
    <property type="entry name" value="SAM-dependent_MTases_sf"/>
</dbReference>
<proteinExistence type="inferred from homology"/>